<sequence length="246" mass="28331">MKLPPEATYDDVNTLKVAYVHHVVIHLYSVTINQSDYKMGIIFLHYGKSGIRDDRHVGSMMLCVKCQKHNHPSLTREMINDMKEYVWTLSAVGVASTQILTLIRSEPSGEHVIARDIYNLKRQHIIKRLDGWMSIETLIPFLIVLDVSNTHCVDASGHLTRLPFTSNKAVQLTRRLGTMLTMDCTYKSNMFKMPLLHITIEYYEYALNAYKGFMSNYLPFAIVIDRELALMRTTKIDVSVVHKMFC</sequence>
<evidence type="ECO:0008006" key="3">
    <source>
        <dbReference type="Google" id="ProtNLM"/>
    </source>
</evidence>
<dbReference type="AlphaFoldDB" id="A0A2R6WPU3"/>
<evidence type="ECO:0000313" key="2">
    <source>
        <dbReference type="Proteomes" id="UP000244005"/>
    </source>
</evidence>
<name>A0A2R6WPU3_MARPO</name>
<organism evidence="1 2">
    <name type="scientific">Marchantia polymorpha</name>
    <name type="common">Common liverwort</name>
    <name type="synonym">Marchantia aquatica</name>
    <dbReference type="NCBI Taxonomy" id="3197"/>
    <lineage>
        <taxon>Eukaryota</taxon>
        <taxon>Viridiplantae</taxon>
        <taxon>Streptophyta</taxon>
        <taxon>Embryophyta</taxon>
        <taxon>Marchantiophyta</taxon>
        <taxon>Marchantiopsida</taxon>
        <taxon>Marchantiidae</taxon>
        <taxon>Marchantiales</taxon>
        <taxon>Marchantiaceae</taxon>
        <taxon>Marchantia</taxon>
    </lineage>
</organism>
<gene>
    <name evidence="1" type="ORF">MARPO_0068s0085</name>
</gene>
<evidence type="ECO:0000313" key="1">
    <source>
        <dbReference type="EMBL" id="PTQ35877.1"/>
    </source>
</evidence>
<dbReference type="Gramene" id="Mp7g09320.1">
    <property type="protein sequence ID" value="Mp7g09320.1.cds"/>
    <property type="gene ID" value="Mp7g09320"/>
</dbReference>
<dbReference type="Proteomes" id="UP000244005">
    <property type="component" value="Unassembled WGS sequence"/>
</dbReference>
<reference evidence="2" key="1">
    <citation type="journal article" date="2017" name="Cell">
        <title>Insights into land plant evolution garnered from the Marchantia polymorpha genome.</title>
        <authorList>
            <person name="Bowman J.L."/>
            <person name="Kohchi T."/>
            <person name="Yamato K.T."/>
            <person name="Jenkins J."/>
            <person name="Shu S."/>
            <person name="Ishizaki K."/>
            <person name="Yamaoka S."/>
            <person name="Nishihama R."/>
            <person name="Nakamura Y."/>
            <person name="Berger F."/>
            <person name="Adam C."/>
            <person name="Aki S.S."/>
            <person name="Althoff F."/>
            <person name="Araki T."/>
            <person name="Arteaga-Vazquez M.A."/>
            <person name="Balasubrmanian S."/>
            <person name="Barry K."/>
            <person name="Bauer D."/>
            <person name="Boehm C.R."/>
            <person name="Briginshaw L."/>
            <person name="Caballero-Perez J."/>
            <person name="Catarino B."/>
            <person name="Chen F."/>
            <person name="Chiyoda S."/>
            <person name="Chovatia M."/>
            <person name="Davies K.M."/>
            <person name="Delmans M."/>
            <person name="Demura T."/>
            <person name="Dierschke T."/>
            <person name="Dolan L."/>
            <person name="Dorantes-Acosta A.E."/>
            <person name="Eklund D.M."/>
            <person name="Florent S.N."/>
            <person name="Flores-Sandoval E."/>
            <person name="Fujiyama A."/>
            <person name="Fukuzawa H."/>
            <person name="Galik B."/>
            <person name="Grimanelli D."/>
            <person name="Grimwood J."/>
            <person name="Grossniklaus U."/>
            <person name="Hamada T."/>
            <person name="Haseloff J."/>
            <person name="Hetherington A.J."/>
            <person name="Higo A."/>
            <person name="Hirakawa Y."/>
            <person name="Hundley H.N."/>
            <person name="Ikeda Y."/>
            <person name="Inoue K."/>
            <person name="Inoue S.I."/>
            <person name="Ishida S."/>
            <person name="Jia Q."/>
            <person name="Kakita M."/>
            <person name="Kanazawa T."/>
            <person name="Kawai Y."/>
            <person name="Kawashima T."/>
            <person name="Kennedy M."/>
            <person name="Kinose K."/>
            <person name="Kinoshita T."/>
            <person name="Kohara Y."/>
            <person name="Koide E."/>
            <person name="Komatsu K."/>
            <person name="Kopischke S."/>
            <person name="Kubo M."/>
            <person name="Kyozuka J."/>
            <person name="Lagercrantz U."/>
            <person name="Lin S.S."/>
            <person name="Lindquist E."/>
            <person name="Lipzen A.M."/>
            <person name="Lu C.W."/>
            <person name="De Luna E."/>
            <person name="Martienssen R.A."/>
            <person name="Minamino N."/>
            <person name="Mizutani M."/>
            <person name="Mizutani M."/>
            <person name="Mochizuki N."/>
            <person name="Monte I."/>
            <person name="Mosher R."/>
            <person name="Nagasaki H."/>
            <person name="Nakagami H."/>
            <person name="Naramoto S."/>
            <person name="Nishitani K."/>
            <person name="Ohtani M."/>
            <person name="Okamoto T."/>
            <person name="Okumura M."/>
            <person name="Phillips J."/>
            <person name="Pollak B."/>
            <person name="Reinders A."/>
            <person name="Rovekamp M."/>
            <person name="Sano R."/>
            <person name="Sawa S."/>
            <person name="Schmid M.W."/>
            <person name="Shirakawa M."/>
            <person name="Solano R."/>
            <person name="Spunde A."/>
            <person name="Suetsugu N."/>
            <person name="Sugano S."/>
            <person name="Sugiyama A."/>
            <person name="Sun R."/>
            <person name="Suzuki Y."/>
            <person name="Takenaka M."/>
            <person name="Takezawa D."/>
            <person name="Tomogane H."/>
            <person name="Tsuzuki M."/>
            <person name="Ueda T."/>
            <person name="Umeda M."/>
            <person name="Ward J.M."/>
            <person name="Watanabe Y."/>
            <person name="Yazaki K."/>
            <person name="Yokoyama R."/>
            <person name="Yoshitake Y."/>
            <person name="Yotsui I."/>
            <person name="Zachgo S."/>
            <person name="Schmutz J."/>
        </authorList>
    </citation>
    <scope>NUCLEOTIDE SEQUENCE [LARGE SCALE GENOMIC DNA]</scope>
    <source>
        <strain evidence="2">Tak-1</strain>
    </source>
</reference>
<dbReference type="EMBL" id="KZ772740">
    <property type="protein sequence ID" value="PTQ35877.1"/>
    <property type="molecule type" value="Genomic_DNA"/>
</dbReference>
<proteinExistence type="predicted"/>
<keyword evidence="2" id="KW-1185">Reference proteome</keyword>
<accession>A0A2R6WPU3</accession>
<protein>
    <recommendedName>
        <fullName evidence="3">Protein FAR1-RELATED SEQUENCE</fullName>
    </recommendedName>
</protein>
<dbReference type="OrthoDB" id="2422440at2759"/>